<dbReference type="PANTHER" id="PTHR46354">
    <property type="entry name" value="DOG1 DOMAIN-CONTAINING PROTEIN"/>
    <property type="match status" value="1"/>
</dbReference>
<evidence type="ECO:0000259" key="1">
    <source>
        <dbReference type="PROSITE" id="PS51806"/>
    </source>
</evidence>
<organism evidence="2 3">
    <name type="scientific">Cucurbita argyrosperma subsp. sororia</name>
    <dbReference type="NCBI Taxonomy" id="37648"/>
    <lineage>
        <taxon>Eukaryota</taxon>
        <taxon>Viridiplantae</taxon>
        <taxon>Streptophyta</taxon>
        <taxon>Embryophyta</taxon>
        <taxon>Tracheophyta</taxon>
        <taxon>Spermatophyta</taxon>
        <taxon>Magnoliopsida</taxon>
        <taxon>eudicotyledons</taxon>
        <taxon>Gunneridae</taxon>
        <taxon>Pentapetalae</taxon>
        <taxon>rosids</taxon>
        <taxon>fabids</taxon>
        <taxon>Cucurbitales</taxon>
        <taxon>Cucurbitaceae</taxon>
        <taxon>Cucurbiteae</taxon>
        <taxon>Cucurbita</taxon>
    </lineage>
</organism>
<accession>A0AAV6N3K5</accession>
<gene>
    <name evidence="2" type="primary">DOGL4</name>
    <name evidence="2" type="ORF">SDJN03_14112</name>
</gene>
<reference evidence="2 3" key="1">
    <citation type="journal article" date="2021" name="Hortic Res">
        <title>The domestication of Cucurbita argyrosperma as revealed by the genome of its wild relative.</title>
        <authorList>
            <person name="Barrera-Redondo J."/>
            <person name="Sanchez-de la Vega G."/>
            <person name="Aguirre-Liguori J.A."/>
            <person name="Castellanos-Morales G."/>
            <person name="Gutierrez-Guerrero Y.T."/>
            <person name="Aguirre-Dugua X."/>
            <person name="Aguirre-Planter E."/>
            <person name="Tenaillon M.I."/>
            <person name="Lira-Saade R."/>
            <person name="Eguiarte L.E."/>
        </authorList>
    </citation>
    <scope>NUCLEOTIDE SEQUENCE [LARGE SCALE GENOMIC DNA]</scope>
    <source>
        <strain evidence="2">JBR-2021</strain>
    </source>
</reference>
<comment type="caution">
    <text evidence="2">The sequence shown here is derived from an EMBL/GenBank/DDBJ whole genome shotgun (WGS) entry which is preliminary data.</text>
</comment>
<protein>
    <submittedName>
        <fullName evidence="2">Protein DOG1-like 4</fullName>
    </submittedName>
</protein>
<feature type="non-terminal residue" evidence="2">
    <location>
        <position position="1"/>
    </location>
</feature>
<dbReference type="Proteomes" id="UP000685013">
    <property type="component" value="Chromosome 9"/>
</dbReference>
<dbReference type="InterPro" id="IPR025422">
    <property type="entry name" value="TGA_domain"/>
</dbReference>
<dbReference type="GO" id="GO:0043565">
    <property type="term" value="F:sequence-specific DNA binding"/>
    <property type="evidence" value="ECO:0007669"/>
    <property type="project" value="InterPro"/>
</dbReference>
<dbReference type="PROSITE" id="PS51806">
    <property type="entry name" value="DOG1"/>
    <property type="match status" value="1"/>
</dbReference>
<evidence type="ECO:0000313" key="3">
    <source>
        <dbReference type="Proteomes" id="UP000685013"/>
    </source>
</evidence>
<dbReference type="PANTHER" id="PTHR46354:SF12">
    <property type="entry name" value="DNA-BINDING PROTEIN-LIKE PROTEIN"/>
    <property type="match status" value="1"/>
</dbReference>
<dbReference type="EMBL" id="JAGKQH010000009">
    <property type="protein sequence ID" value="KAG6591766.1"/>
    <property type="molecule type" value="Genomic_DNA"/>
</dbReference>
<dbReference type="InterPro" id="IPR051886">
    <property type="entry name" value="Seed_Dev/Stress_Resp_Reg"/>
</dbReference>
<evidence type="ECO:0000313" key="2">
    <source>
        <dbReference type="EMBL" id="KAG6591766.1"/>
    </source>
</evidence>
<sequence>MSGGFNFTGFYATWFDHLRHLIHQLSSTTTAAKENRSSTTDDLRHLVHTVMSHYNDYYHVKSLAAERDPLSVFNAPWATSLERSLHWIAGWRPTTTFHLIYSESSILFESRIVDILHGLRTGDLGDLSPSQFCHVSELQCQTVEEENAITDELSEWQDNVSELIGTRTELTGKVEGLVSIIKKADDLRLRTVQKVVELLTPKQAVEFLIAAAELQFGVRGWGLNQDRERSNNRDADSTSNRMVALLVAALVLWEADVSLGIRRLSTKEMKMASMGVDVHIGVLSQEAQRPCHLRASMAILLPSAVGIESSCPSRALKWVIVHKLICEI</sequence>
<name>A0AAV6N3K5_9ROSI</name>
<dbReference type="GO" id="GO:0006351">
    <property type="term" value="P:DNA-templated transcription"/>
    <property type="evidence" value="ECO:0007669"/>
    <property type="project" value="InterPro"/>
</dbReference>
<dbReference type="AlphaFoldDB" id="A0AAV6N3K5"/>
<dbReference type="Pfam" id="PF14144">
    <property type="entry name" value="DOG1"/>
    <property type="match status" value="1"/>
</dbReference>
<feature type="domain" description="DOG1" evidence="1">
    <location>
        <begin position="4"/>
        <end position="228"/>
    </location>
</feature>
<keyword evidence="3" id="KW-1185">Reference proteome</keyword>
<proteinExistence type="predicted"/>